<accession>A0AAW5MZH5</accession>
<dbReference type="AlphaFoldDB" id="A0AAW5MZH5"/>
<evidence type="ECO:0000259" key="1">
    <source>
        <dbReference type="Pfam" id="PF03446"/>
    </source>
</evidence>
<dbReference type="Pfam" id="PF03446">
    <property type="entry name" value="NAD_binding_2"/>
    <property type="match status" value="1"/>
</dbReference>
<comment type="caution">
    <text evidence="2">The sequence shown here is derived from an EMBL/GenBank/DDBJ whole genome shotgun (WGS) entry which is preliminary data.</text>
</comment>
<dbReference type="PANTHER" id="PTHR43580:SF2">
    <property type="entry name" value="CYTOKINE-LIKE NUCLEAR FACTOR N-PAC"/>
    <property type="match status" value="1"/>
</dbReference>
<dbReference type="InterPro" id="IPR006115">
    <property type="entry name" value="6PGDH_NADP-bd"/>
</dbReference>
<dbReference type="Proteomes" id="UP001206878">
    <property type="component" value="Unassembled WGS sequence"/>
</dbReference>
<dbReference type="PANTHER" id="PTHR43580">
    <property type="entry name" value="OXIDOREDUCTASE GLYR1-RELATED"/>
    <property type="match status" value="1"/>
</dbReference>
<evidence type="ECO:0000313" key="2">
    <source>
        <dbReference type="EMBL" id="MCR6678870.1"/>
    </source>
</evidence>
<gene>
    <name evidence="2" type="ORF">NVV43_25540</name>
</gene>
<dbReference type="InterPro" id="IPR051265">
    <property type="entry name" value="HIBADH-related_NP60_sf"/>
</dbReference>
<dbReference type="GO" id="GO:0050661">
    <property type="term" value="F:NADP binding"/>
    <property type="evidence" value="ECO:0007669"/>
    <property type="project" value="InterPro"/>
</dbReference>
<reference evidence="2" key="1">
    <citation type="submission" date="2022-07" db="EMBL/GenBank/DDBJ databases">
        <title>Diversity of ethanolamine utilization by human commensal Escherichia coli.</title>
        <authorList>
            <person name="Jubelin G."/>
        </authorList>
    </citation>
    <scope>NUCLEOTIDE SEQUENCE</scope>
    <source>
        <strain evidence="2">S1</strain>
    </source>
</reference>
<sequence length="62" mass="6416">MATVGLLGTGRMGSAMTRALHAAGHELILWNRSPEAAQRLATELGGTAVERPRDVAAMAGIC</sequence>
<feature type="domain" description="6-phosphogluconate dehydrogenase NADP-binding" evidence="1">
    <location>
        <begin position="3"/>
        <end position="59"/>
    </location>
</feature>
<dbReference type="SUPFAM" id="SSF51735">
    <property type="entry name" value="NAD(P)-binding Rossmann-fold domains"/>
    <property type="match status" value="1"/>
</dbReference>
<evidence type="ECO:0000313" key="3">
    <source>
        <dbReference type="Proteomes" id="UP001206878"/>
    </source>
</evidence>
<proteinExistence type="predicted"/>
<dbReference type="InterPro" id="IPR036291">
    <property type="entry name" value="NAD(P)-bd_dom_sf"/>
</dbReference>
<protein>
    <submittedName>
        <fullName evidence="2">NAD(P)-binding domain-containing protein</fullName>
    </submittedName>
</protein>
<name>A0AAW5MZH5_9ESCH</name>
<feature type="non-terminal residue" evidence="2">
    <location>
        <position position="62"/>
    </location>
</feature>
<dbReference type="Gene3D" id="3.40.50.720">
    <property type="entry name" value="NAD(P)-binding Rossmann-like Domain"/>
    <property type="match status" value="1"/>
</dbReference>
<organism evidence="2 3">
    <name type="scientific">Escherichia marmotae</name>
    <dbReference type="NCBI Taxonomy" id="1499973"/>
    <lineage>
        <taxon>Bacteria</taxon>
        <taxon>Pseudomonadati</taxon>
        <taxon>Pseudomonadota</taxon>
        <taxon>Gammaproteobacteria</taxon>
        <taxon>Enterobacterales</taxon>
        <taxon>Enterobacteriaceae</taxon>
        <taxon>Escherichia</taxon>
    </lineage>
</organism>
<dbReference type="EMBL" id="JANPXH010000529">
    <property type="protein sequence ID" value="MCR6678870.1"/>
    <property type="molecule type" value="Genomic_DNA"/>
</dbReference>